<keyword evidence="6" id="KW-0695">RNA-directed DNA polymerase</keyword>
<dbReference type="PANTHER" id="PTHR37984">
    <property type="entry name" value="PROTEIN CBG26694"/>
    <property type="match status" value="1"/>
</dbReference>
<accession>A0ABD0YW91</accession>
<evidence type="ECO:0000259" key="8">
    <source>
        <dbReference type="Pfam" id="PF17917"/>
    </source>
</evidence>
<name>A0ABD0YW91_9HEMI</name>
<dbReference type="Proteomes" id="UP001558652">
    <property type="component" value="Unassembled WGS sequence"/>
</dbReference>
<evidence type="ECO:0000256" key="2">
    <source>
        <dbReference type="ARBA" id="ARBA00022695"/>
    </source>
</evidence>
<dbReference type="Pfam" id="PF17917">
    <property type="entry name" value="RT_RNaseH"/>
    <property type="match status" value="1"/>
</dbReference>
<evidence type="ECO:0000256" key="4">
    <source>
        <dbReference type="ARBA" id="ARBA00022759"/>
    </source>
</evidence>
<gene>
    <name evidence="9" type="ORF">AAG570_013989</name>
</gene>
<evidence type="ECO:0000256" key="5">
    <source>
        <dbReference type="ARBA" id="ARBA00022801"/>
    </source>
</evidence>
<evidence type="ECO:0000256" key="7">
    <source>
        <dbReference type="SAM" id="MobiDB-lite"/>
    </source>
</evidence>
<dbReference type="InterPro" id="IPR050951">
    <property type="entry name" value="Retrovirus_Pol_polyprotein"/>
</dbReference>
<dbReference type="InterPro" id="IPR043502">
    <property type="entry name" value="DNA/RNA_pol_sf"/>
</dbReference>
<evidence type="ECO:0000256" key="1">
    <source>
        <dbReference type="ARBA" id="ARBA00022679"/>
    </source>
</evidence>
<dbReference type="SUPFAM" id="SSF56672">
    <property type="entry name" value="DNA/RNA polymerases"/>
    <property type="match status" value="1"/>
</dbReference>
<dbReference type="PANTHER" id="PTHR37984:SF5">
    <property type="entry name" value="PROTEIN NYNRIN-LIKE"/>
    <property type="match status" value="1"/>
</dbReference>
<keyword evidence="5" id="KW-0378">Hydrolase</keyword>
<sequence length="193" mass="21704">MHLYLDTQTTREFMLTTDASGIAVGAVLSQGATGRGLGVKQFRPYLWGRRFQVRTDHKSLEWVDRLKENSARVTRWKKTLAAYDFDIGHTRGAENVETPRGEAQQPSWDHTLLNDKWLQVVLETGTGQLDRLYATGSVEGTRWKGALIGVRTVTDVTEQEQIVREYQTMVRQTTGRHGGDETSEEPALLVGDA</sequence>
<keyword evidence="1" id="KW-0808">Transferase</keyword>
<dbReference type="GO" id="GO:0016787">
    <property type="term" value="F:hydrolase activity"/>
    <property type="evidence" value="ECO:0007669"/>
    <property type="project" value="UniProtKB-KW"/>
</dbReference>
<evidence type="ECO:0000256" key="6">
    <source>
        <dbReference type="ARBA" id="ARBA00022918"/>
    </source>
</evidence>
<dbReference type="GO" id="GO:0003964">
    <property type="term" value="F:RNA-directed DNA polymerase activity"/>
    <property type="evidence" value="ECO:0007669"/>
    <property type="project" value="UniProtKB-KW"/>
</dbReference>
<evidence type="ECO:0000313" key="10">
    <source>
        <dbReference type="Proteomes" id="UP001558652"/>
    </source>
</evidence>
<dbReference type="InterPro" id="IPR041373">
    <property type="entry name" value="RT_RNaseH"/>
</dbReference>
<proteinExistence type="predicted"/>
<keyword evidence="2" id="KW-0548">Nucleotidyltransferase</keyword>
<protein>
    <recommendedName>
        <fullName evidence="8">Reverse transcriptase RNase H-like domain-containing protein</fullName>
    </recommendedName>
</protein>
<keyword evidence="3" id="KW-0540">Nuclease</keyword>
<organism evidence="9 10">
    <name type="scientific">Ranatra chinensis</name>
    <dbReference type="NCBI Taxonomy" id="642074"/>
    <lineage>
        <taxon>Eukaryota</taxon>
        <taxon>Metazoa</taxon>
        <taxon>Ecdysozoa</taxon>
        <taxon>Arthropoda</taxon>
        <taxon>Hexapoda</taxon>
        <taxon>Insecta</taxon>
        <taxon>Pterygota</taxon>
        <taxon>Neoptera</taxon>
        <taxon>Paraneoptera</taxon>
        <taxon>Hemiptera</taxon>
        <taxon>Heteroptera</taxon>
        <taxon>Panheteroptera</taxon>
        <taxon>Nepomorpha</taxon>
        <taxon>Nepidae</taxon>
        <taxon>Ranatrinae</taxon>
        <taxon>Ranatra</taxon>
    </lineage>
</organism>
<keyword evidence="10" id="KW-1185">Reference proteome</keyword>
<evidence type="ECO:0000256" key="3">
    <source>
        <dbReference type="ARBA" id="ARBA00022722"/>
    </source>
</evidence>
<keyword evidence="4" id="KW-0255">Endonuclease</keyword>
<dbReference type="GO" id="GO:0004519">
    <property type="term" value="F:endonuclease activity"/>
    <property type="evidence" value="ECO:0007669"/>
    <property type="project" value="UniProtKB-KW"/>
</dbReference>
<evidence type="ECO:0000313" key="9">
    <source>
        <dbReference type="EMBL" id="KAL1129463.1"/>
    </source>
</evidence>
<reference evidence="9 10" key="1">
    <citation type="submission" date="2024-07" db="EMBL/GenBank/DDBJ databases">
        <title>Chromosome-level genome assembly of the water stick insect Ranatra chinensis (Heteroptera: Nepidae).</title>
        <authorList>
            <person name="Liu X."/>
        </authorList>
    </citation>
    <scope>NUCLEOTIDE SEQUENCE [LARGE SCALE GENOMIC DNA]</scope>
    <source>
        <strain evidence="9">Cailab_2021Rc</strain>
        <tissue evidence="9">Muscle</tissue>
    </source>
</reference>
<feature type="domain" description="Reverse transcriptase RNase H-like" evidence="8">
    <location>
        <begin position="39"/>
        <end position="83"/>
    </location>
</feature>
<dbReference type="AlphaFoldDB" id="A0ABD0YW91"/>
<comment type="caution">
    <text evidence="9">The sequence shown here is derived from an EMBL/GenBank/DDBJ whole genome shotgun (WGS) entry which is preliminary data.</text>
</comment>
<feature type="region of interest" description="Disordered" evidence="7">
    <location>
        <begin position="171"/>
        <end position="193"/>
    </location>
</feature>
<dbReference type="EMBL" id="JBFDAA010000009">
    <property type="protein sequence ID" value="KAL1129463.1"/>
    <property type="molecule type" value="Genomic_DNA"/>
</dbReference>